<evidence type="ECO:0000313" key="2">
    <source>
        <dbReference type="EMBL" id="QQB45367.1"/>
    </source>
</evidence>
<accession>A0A7T4ECX9</accession>
<name>A0A7T4ECX9_9CORY</name>
<sequence>MSTPLSDAVIWATLQPYTTDFSFARITATNGVRSTQNTRLTLPTGTNLVQVSWSGASRIQIQANADGHNQTTEIQAAISGTGRTKILRVPVTKEGYVNVTTYKNLQEEVDTTTGGITVYPTT</sequence>
<dbReference type="RefSeq" id="WP_084036590.1">
    <property type="nucleotide sequence ID" value="NZ_CP066007.1"/>
</dbReference>
<reference evidence="2 3" key="1">
    <citation type="submission" date="2020-12" db="EMBL/GenBank/DDBJ databases">
        <title>FDA dAtabase for Regulatory Grade micrObial Sequences (FDA-ARGOS): Supporting development and validation of Infectious Disease Dx tests.</title>
        <authorList>
            <person name="Sproer C."/>
            <person name="Gronow S."/>
            <person name="Severitt S."/>
            <person name="Schroder I."/>
            <person name="Tallon L."/>
            <person name="Sadzewicz L."/>
            <person name="Zhao X."/>
            <person name="Boylan J."/>
            <person name="Ott S."/>
            <person name="Bowen H."/>
            <person name="Vavikolanu K."/>
            <person name="Mehta A."/>
            <person name="Aluvathingal J."/>
            <person name="Nadendla S."/>
            <person name="Lowell S."/>
            <person name="Myers T."/>
            <person name="Yan Y."/>
            <person name="Sichtig H."/>
        </authorList>
    </citation>
    <scope>NUCLEOTIDE SEQUENCE [LARGE SCALE GENOMIC DNA]</scope>
    <source>
        <strain evidence="2 3">FDAARGOS_1053</strain>
    </source>
</reference>
<proteinExistence type="predicted"/>
<dbReference type="EMBL" id="CP066007">
    <property type="protein sequence ID" value="QQB45367.1"/>
    <property type="molecule type" value="Genomic_DNA"/>
</dbReference>
<organism evidence="2 3">
    <name type="scientific">Corynebacterium glucuronolyticum</name>
    <dbReference type="NCBI Taxonomy" id="39791"/>
    <lineage>
        <taxon>Bacteria</taxon>
        <taxon>Bacillati</taxon>
        <taxon>Actinomycetota</taxon>
        <taxon>Actinomycetes</taxon>
        <taxon>Mycobacteriales</taxon>
        <taxon>Corynebacteriaceae</taxon>
        <taxon>Corynebacterium</taxon>
    </lineage>
</organism>
<dbReference type="Proteomes" id="UP000596145">
    <property type="component" value="Chromosome"/>
</dbReference>
<gene>
    <name evidence="1" type="ORF">I6I10_07125</name>
    <name evidence="2" type="ORF">I6I10_07430</name>
</gene>
<protein>
    <submittedName>
        <fullName evidence="2">Uncharacterized protein</fullName>
    </submittedName>
</protein>
<evidence type="ECO:0000313" key="3">
    <source>
        <dbReference type="Proteomes" id="UP000596145"/>
    </source>
</evidence>
<dbReference type="AlphaFoldDB" id="A0A7T4ECX9"/>
<dbReference type="GeneID" id="92760500"/>
<evidence type="ECO:0000313" key="1">
    <source>
        <dbReference type="EMBL" id="QQB45311.1"/>
    </source>
</evidence>
<dbReference type="EMBL" id="CP066007">
    <property type="protein sequence ID" value="QQB45311.1"/>
    <property type="molecule type" value="Genomic_DNA"/>
</dbReference>